<comment type="caution">
    <text evidence="1">The sequence shown here is derived from an EMBL/GenBank/DDBJ whole genome shotgun (WGS) entry which is preliminary data.</text>
</comment>
<dbReference type="EMBL" id="BRXY01000181">
    <property type="protein sequence ID" value="GMH74699.1"/>
    <property type="molecule type" value="Genomic_DNA"/>
</dbReference>
<protein>
    <submittedName>
        <fullName evidence="1">Uncharacterized protein</fullName>
    </submittedName>
</protein>
<reference evidence="2" key="1">
    <citation type="journal article" date="2023" name="Commun. Biol.">
        <title>Genome analysis of Parmales, the sister group of diatoms, reveals the evolutionary specialization of diatoms from phago-mixotrophs to photoautotrophs.</title>
        <authorList>
            <person name="Ban H."/>
            <person name="Sato S."/>
            <person name="Yoshikawa S."/>
            <person name="Yamada K."/>
            <person name="Nakamura Y."/>
            <person name="Ichinomiya M."/>
            <person name="Sato N."/>
            <person name="Blanc-Mathieu R."/>
            <person name="Endo H."/>
            <person name="Kuwata A."/>
            <person name="Ogata H."/>
        </authorList>
    </citation>
    <scope>NUCLEOTIDE SEQUENCE [LARGE SCALE GENOMIC DNA]</scope>
    <source>
        <strain evidence="2">NIES 3701</strain>
    </source>
</reference>
<name>A0A9W7AN44_9STRA</name>
<evidence type="ECO:0000313" key="2">
    <source>
        <dbReference type="Proteomes" id="UP001165085"/>
    </source>
</evidence>
<dbReference type="AlphaFoldDB" id="A0A9W7AN44"/>
<dbReference type="Proteomes" id="UP001165085">
    <property type="component" value="Unassembled WGS sequence"/>
</dbReference>
<evidence type="ECO:0000313" key="1">
    <source>
        <dbReference type="EMBL" id="GMH74699.1"/>
    </source>
</evidence>
<gene>
    <name evidence="1" type="ORF">TrST_g4002</name>
</gene>
<accession>A0A9W7AN44</accession>
<proteinExistence type="predicted"/>
<keyword evidence="2" id="KW-1185">Reference proteome</keyword>
<sequence length="81" mass="8719">MKSSDAIQVLDGITLVASNESQLIVFNASRSVRRTSLGVAIISSLELSVYLWWRAGLRWRWSGGLGWGEAVVGAVSVLPSS</sequence>
<organism evidence="1 2">
    <name type="scientific">Triparma strigata</name>
    <dbReference type="NCBI Taxonomy" id="1606541"/>
    <lineage>
        <taxon>Eukaryota</taxon>
        <taxon>Sar</taxon>
        <taxon>Stramenopiles</taxon>
        <taxon>Ochrophyta</taxon>
        <taxon>Bolidophyceae</taxon>
        <taxon>Parmales</taxon>
        <taxon>Triparmaceae</taxon>
        <taxon>Triparma</taxon>
    </lineage>
</organism>